<dbReference type="AlphaFoldDB" id="A0A975P8T1"/>
<evidence type="ECO:0000313" key="1">
    <source>
        <dbReference type="EMBL" id="QWK91975.1"/>
    </source>
</evidence>
<keyword evidence="1" id="KW-0282">Flagellum</keyword>
<dbReference type="RefSeq" id="WP_215506415.1">
    <property type="nucleotide sequence ID" value="NZ_CP076361.1"/>
</dbReference>
<protein>
    <submittedName>
        <fullName evidence="1">Flagellar biosynthesis regulator FlaF</fullName>
    </submittedName>
</protein>
<sequence length="122" mass="13405">MHLARAAYGQPETPVRSNRQIEYDLFARITKHLTEAGQARATDHPAFVKALHANLALWRTLASDVAGSANSLPPKLRAQLFYLYEFTAEHSRKILADGAGHAVLVDINTAVMRGLRGEGDNL</sequence>
<proteinExistence type="predicted"/>
<name>A0A975P8T1_9RHOB</name>
<reference evidence="1" key="1">
    <citation type="submission" date="2021-06" db="EMBL/GenBank/DDBJ databases">
        <title>Direct submission.</title>
        <authorList>
            <person name="Lee C.-S."/>
            <person name="Jin L."/>
        </authorList>
    </citation>
    <scope>NUCLEOTIDE SEQUENCE</scope>
    <source>
        <strain evidence="1">Con5</strain>
    </source>
</reference>
<dbReference type="EMBL" id="CP076361">
    <property type="protein sequence ID" value="QWK91975.1"/>
    <property type="molecule type" value="Genomic_DNA"/>
</dbReference>
<evidence type="ECO:0000313" key="2">
    <source>
        <dbReference type="Proteomes" id="UP000679352"/>
    </source>
</evidence>
<dbReference type="InterPro" id="IPR010845">
    <property type="entry name" value="FlaF"/>
</dbReference>
<dbReference type="NCBIfam" id="NF009435">
    <property type="entry name" value="PRK12794.1"/>
    <property type="match status" value="1"/>
</dbReference>
<dbReference type="KEGG" id="gfu:KM031_08875"/>
<keyword evidence="1" id="KW-0969">Cilium</keyword>
<dbReference type="Pfam" id="PF07309">
    <property type="entry name" value="FlaF"/>
    <property type="match status" value="1"/>
</dbReference>
<dbReference type="Proteomes" id="UP000679352">
    <property type="component" value="Chromosome"/>
</dbReference>
<organism evidence="1 2">
    <name type="scientific">Gemmobacter fulvus</name>
    <dbReference type="NCBI Taxonomy" id="2840474"/>
    <lineage>
        <taxon>Bacteria</taxon>
        <taxon>Pseudomonadati</taxon>
        <taxon>Pseudomonadota</taxon>
        <taxon>Alphaproteobacteria</taxon>
        <taxon>Rhodobacterales</taxon>
        <taxon>Paracoccaceae</taxon>
        <taxon>Gemmobacter</taxon>
    </lineage>
</organism>
<accession>A0A975P8T1</accession>
<dbReference type="GO" id="GO:0044781">
    <property type="term" value="P:bacterial-type flagellum organization"/>
    <property type="evidence" value="ECO:0007669"/>
    <property type="project" value="InterPro"/>
</dbReference>
<gene>
    <name evidence="1" type="primary">flaF</name>
    <name evidence="1" type="ORF">KM031_08875</name>
</gene>
<keyword evidence="1" id="KW-0966">Cell projection</keyword>
<keyword evidence="2" id="KW-1185">Reference proteome</keyword>